<evidence type="ECO:0000313" key="3">
    <source>
        <dbReference type="Proteomes" id="UP001367676"/>
    </source>
</evidence>
<reference evidence="2 3" key="1">
    <citation type="submission" date="2024-03" db="EMBL/GenBank/DDBJ databases">
        <title>Adaptation during the transition from Ophiocordyceps entomopathogen to insect associate is accompanied by gene loss and intensified selection.</title>
        <authorList>
            <person name="Ward C.M."/>
            <person name="Onetto C.A."/>
            <person name="Borneman A.R."/>
        </authorList>
    </citation>
    <scope>NUCLEOTIDE SEQUENCE [LARGE SCALE GENOMIC DNA]</scope>
    <source>
        <strain evidence="2">AWRI1</strain>
        <tissue evidence="2">Single Adult Female</tissue>
    </source>
</reference>
<feature type="compositionally biased region" description="Low complexity" evidence="1">
    <location>
        <begin position="24"/>
        <end position="42"/>
    </location>
</feature>
<comment type="caution">
    <text evidence="2">The sequence shown here is derived from an EMBL/GenBank/DDBJ whole genome shotgun (WGS) entry which is preliminary data.</text>
</comment>
<gene>
    <name evidence="2" type="ORF">V9T40_004292</name>
</gene>
<sequence>MWLILVAYCVCSGPEPTFAKAAAKASDSTSAAEASDSSPAAAEKVDPTNIETEDDGSESDPFRTKRQHDTAANPISGLISSVLNKKLGLIGSLSSISSSKGAGVETHHHTYEYSAPPPAKFDWFSFKKSILASLLQAVKAITGGVIALNGQLVKVKGHIMAAKGHLLATKGDSITAFGKHVATHAFSSPTHADVHDAGPSAPTGSGSGYGLTGPSNFHSSLDQPYPHNDFKEAIEYPGGYYKESGTYSKRAAPAY</sequence>
<protein>
    <submittedName>
        <fullName evidence="2">Uncharacterized protein</fullName>
    </submittedName>
</protein>
<dbReference type="AlphaFoldDB" id="A0AAN9U1S5"/>
<dbReference type="Proteomes" id="UP001367676">
    <property type="component" value="Unassembled WGS sequence"/>
</dbReference>
<proteinExistence type="predicted"/>
<name>A0AAN9U1S5_9HEMI</name>
<feature type="region of interest" description="Disordered" evidence="1">
    <location>
        <begin position="24"/>
        <end position="68"/>
    </location>
</feature>
<dbReference type="EMBL" id="JBBCAQ010000004">
    <property type="protein sequence ID" value="KAK7604019.1"/>
    <property type="molecule type" value="Genomic_DNA"/>
</dbReference>
<evidence type="ECO:0000313" key="2">
    <source>
        <dbReference type="EMBL" id="KAK7604019.1"/>
    </source>
</evidence>
<keyword evidence="3" id="KW-1185">Reference proteome</keyword>
<evidence type="ECO:0000256" key="1">
    <source>
        <dbReference type="SAM" id="MobiDB-lite"/>
    </source>
</evidence>
<organism evidence="2 3">
    <name type="scientific">Parthenolecanium corni</name>
    <dbReference type="NCBI Taxonomy" id="536013"/>
    <lineage>
        <taxon>Eukaryota</taxon>
        <taxon>Metazoa</taxon>
        <taxon>Ecdysozoa</taxon>
        <taxon>Arthropoda</taxon>
        <taxon>Hexapoda</taxon>
        <taxon>Insecta</taxon>
        <taxon>Pterygota</taxon>
        <taxon>Neoptera</taxon>
        <taxon>Paraneoptera</taxon>
        <taxon>Hemiptera</taxon>
        <taxon>Sternorrhyncha</taxon>
        <taxon>Coccoidea</taxon>
        <taxon>Coccidae</taxon>
        <taxon>Parthenolecanium</taxon>
    </lineage>
</organism>
<feature type="region of interest" description="Disordered" evidence="1">
    <location>
        <begin position="189"/>
        <end position="213"/>
    </location>
</feature>
<accession>A0AAN9U1S5</accession>